<name>A0A2U1KB05_ARTAN</name>
<sequence>MAEEKTPQIFELNNGTMKVLVSNYGCTITSLFVPDKHGELGDVVLGFDTLDPYLVSSV</sequence>
<dbReference type="InterPro" id="IPR011013">
    <property type="entry name" value="Gal_mutarotase_sf_dom"/>
</dbReference>
<dbReference type="Proteomes" id="UP000245207">
    <property type="component" value="Unassembled WGS sequence"/>
</dbReference>
<dbReference type="PANTHER" id="PTHR10091:SF49">
    <property type="entry name" value="ALDOSE 1-EPIMERASE"/>
    <property type="match status" value="1"/>
</dbReference>
<dbReference type="GO" id="GO:0006006">
    <property type="term" value="P:glucose metabolic process"/>
    <property type="evidence" value="ECO:0007669"/>
    <property type="project" value="TreeGrafter"/>
</dbReference>
<dbReference type="InterPro" id="IPR014718">
    <property type="entry name" value="GH-type_carb-bd"/>
</dbReference>
<protein>
    <submittedName>
        <fullName evidence="1">Galactose mutarotase-like superfamily protein</fullName>
    </submittedName>
</protein>
<gene>
    <name evidence="1" type="ORF">CTI12_AA610740</name>
</gene>
<dbReference type="GO" id="GO:0033499">
    <property type="term" value="P:galactose catabolic process via UDP-galactose, Leloir pathway"/>
    <property type="evidence" value="ECO:0007669"/>
    <property type="project" value="TreeGrafter"/>
</dbReference>
<dbReference type="Gene3D" id="2.70.98.10">
    <property type="match status" value="1"/>
</dbReference>
<proteinExistence type="predicted"/>
<dbReference type="GO" id="GO:0004034">
    <property type="term" value="F:aldose 1-epimerase activity"/>
    <property type="evidence" value="ECO:0007669"/>
    <property type="project" value="TreeGrafter"/>
</dbReference>
<reference evidence="1 2" key="1">
    <citation type="journal article" date="2018" name="Mol. Plant">
        <title>The genome of Artemisia annua provides insight into the evolution of Asteraceae family and artemisinin biosynthesis.</title>
        <authorList>
            <person name="Shen Q."/>
            <person name="Zhang L."/>
            <person name="Liao Z."/>
            <person name="Wang S."/>
            <person name="Yan T."/>
            <person name="Shi P."/>
            <person name="Liu M."/>
            <person name="Fu X."/>
            <person name="Pan Q."/>
            <person name="Wang Y."/>
            <person name="Lv Z."/>
            <person name="Lu X."/>
            <person name="Zhang F."/>
            <person name="Jiang W."/>
            <person name="Ma Y."/>
            <person name="Chen M."/>
            <person name="Hao X."/>
            <person name="Li L."/>
            <person name="Tang Y."/>
            <person name="Lv G."/>
            <person name="Zhou Y."/>
            <person name="Sun X."/>
            <person name="Brodelius P.E."/>
            <person name="Rose J.K.C."/>
            <person name="Tang K."/>
        </authorList>
    </citation>
    <scope>NUCLEOTIDE SEQUENCE [LARGE SCALE GENOMIC DNA]</scope>
    <source>
        <strain evidence="2">cv. Huhao1</strain>
        <tissue evidence="1">Leaf</tissue>
    </source>
</reference>
<dbReference type="EMBL" id="PKPP01024604">
    <property type="protein sequence ID" value="PWA33931.1"/>
    <property type="molecule type" value="Genomic_DNA"/>
</dbReference>
<dbReference type="InterPro" id="IPR008183">
    <property type="entry name" value="Aldose_1/G6P_1-epimerase"/>
</dbReference>
<dbReference type="PANTHER" id="PTHR10091">
    <property type="entry name" value="ALDOSE-1-EPIMERASE"/>
    <property type="match status" value="1"/>
</dbReference>
<evidence type="ECO:0000313" key="1">
    <source>
        <dbReference type="EMBL" id="PWA33931.1"/>
    </source>
</evidence>
<dbReference type="AlphaFoldDB" id="A0A2U1KB05"/>
<dbReference type="SUPFAM" id="SSF74650">
    <property type="entry name" value="Galactose mutarotase-like"/>
    <property type="match status" value="1"/>
</dbReference>
<comment type="caution">
    <text evidence="1">The sequence shown here is derived from an EMBL/GenBank/DDBJ whole genome shotgun (WGS) entry which is preliminary data.</text>
</comment>
<dbReference type="Pfam" id="PF01263">
    <property type="entry name" value="Aldose_epim"/>
    <property type="match status" value="1"/>
</dbReference>
<accession>A0A2U1KB05</accession>
<keyword evidence="2" id="KW-1185">Reference proteome</keyword>
<dbReference type="GO" id="GO:0030246">
    <property type="term" value="F:carbohydrate binding"/>
    <property type="evidence" value="ECO:0007669"/>
    <property type="project" value="InterPro"/>
</dbReference>
<evidence type="ECO:0000313" key="2">
    <source>
        <dbReference type="Proteomes" id="UP000245207"/>
    </source>
</evidence>
<dbReference type="STRING" id="35608.A0A2U1KB05"/>
<organism evidence="1 2">
    <name type="scientific">Artemisia annua</name>
    <name type="common">Sweet wormwood</name>
    <dbReference type="NCBI Taxonomy" id="35608"/>
    <lineage>
        <taxon>Eukaryota</taxon>
        <taxon>Viridiplantae</taxon>
        <taxon>Streptophyta</taxon>
        <taxon>Embryophyta</taxon>
        <taxon>Tracheophyta</taxon>
        <taxon>Spermatophyta</taxon>
        <taxon>Magnoliopsida</taxon>
        <taxon>eudicotyledons</taxon>
        <taxon>Gunneridae</taxon>
        <taxon>Pentapetalae</taxon>
        <taxon>asterids</taxon>
        <taxon>campanulids</taxon>
        <taxon>Asterales</taxon>
        <taxon>Asteraceae</taxon>
        <taxon>Asteroideae</taxon>
        <taxon>Anthemideae</taxon>
        <taxon>Artemisiinae</taxon>
        <taxon>Artemisia</taxon>
    </lineage>
</organism>
<dbReference type="OrthoDB" id="274691at2759"/>